<dbReference type="RefSeq" id="WP_235177484.1">
    <property type="nucleotide sequence ID" value="NZ_JAKFFV010000004.1"/>
</dbReference>
<gene>
    <name evidence="1" type="ORF">L0661_08525</name>
</gene>
<dbReference type="EMBL" id="JAKFFV010000004">
    <property type="protein sequence ID" value="MCF2498348.1"/>
    <property type="molecule type" value="Genomic_DNA"/>
</dbReference>
<protein>
    <recommendedName>
        <fullName evidence="3">ATPase family protein associated with various cellular activities (AAA)</fullName>
    </recommendedName>
</protein>
<evidence type="ECO:0008006" key="3">
    <source>
        <dbReference type="Google" id="ProtNLM"/>
    </source>
</evidence>
<dbReference type="Proteomes" id="UP001139411">
    <property type="component" value="Unassembled WGS sequence"/>
</dbReference>
<dbReference type="Gene3D" id="3.40.50.300">
    <property type="entry name" value="P-loop containing nucleotide triphosphate hydrolases"/>
    <property type="match status" value="1"/>
</dbReference>
<evidence type="ECO:0000313" key="1">
    <source>
        <dbReference type="EMBL" id="MCF2498348.1"/>
    </source>
</evidence>
<accession>A0A9X1QDH8</accession>
<sequence length="298" mass="33977">MENQTNEAAARSALRPSLNHLSESELVTLRTWNSSDYVMPELTEEEEFAVREVAVAMAIAKARQEKAQLEYNAAYAKKINQGPVFPDMDKFKFRDIVLKIGQSRSLDRSWPDQFKIDEENKGVVNTICMYFTGDMDFLQLGPDFSFSKGLLIIGPIGCGKTELMKICNENPRLSYSQHDCQDIVDEFTTKEIGEAVFDKYCGSPVNKSTEKCFGQTHLGRFFDDLGSESLGNHMGNIRNVLGEIIRIRHKELPRHFTHFTSNLDMDALKSFYGERAADRLKEMCNVIEYPSTAKSRRR</sequence>
<reference evidence="1" key="1">
    <citation type="submission" date="2022-01" db="EMBL/GenBank/DDBJ databases">
        <title>Novel species in genus Dyadobacter.</title>
        <authorList>
            <person name="Ma C."/>
        </authorList>
    </citation>
    <scope>NUCLEOTIDE SEQUENCE</scope>
    <source>
        <strain evidence="1">CY357</strain>
    </source>
</reference>
<proteinExistence type="predicted"/>
<name>A0A9X1QDH8_9BACT</name>
<evidence type="ECO:0000313" key="2">
    <source>
        <dbReference type="Proteomes" id="UP001139411"/>
    </source>
</evidence>
<comment type="caution">
    <text evidence="1">The sequence shown here is derived from an EMBL/GenBank/DDBJ whole genome shotgun (WGS) entry which is preliminary data.</text>
</comment>
<dbReference type="InterPro" id="IPR027417">
    <property type="entry name" value="P-loop_NTPase"/>
</dbReference>
<dbReference type="AlphaFoldDB" id="A0A9X1QDH8"/>
<organism evidence="1 2">
    <name type="scientific">Dyadobacter chenhuakuii</name>
    <dbReference type="NCBI Taxonomy" id="2909339"/>
    <lineage>
        <taxon>Bacteria</taxon>
        <taxon>Pseudomonadati</taxon>
        <taxon>Bacteroidota</taxon>
        <taxon>Cytophagia</taxon>
        <taxon>Cytophagales</taxon>
        <taxon>Spirosomataceae</taxon>
        <taxon>Dyadobacter</taxon>
    </lineage>
</organism>